<evidence type="ECO:0000256" key="9">
    <source>
        <dbReference type="SAM" id="Phobius"/>
    </source>
</evidence>
<feature type="transmembrane region" description="Helical" evidence="9">
    <location>
        <begin position="114"/>
        <end position="139"/>
    </location>
</feature>
<dbReference type="PANTHER" id="PTHR31651">
    <property type="match status" value="1"/>
</dbReference>
<evidence type="ECO:0000256" key="7">
    <source>
        <dbReference type="ARBA" id="ARBA00025100"/>
    </source>
</evidence>
<feature type="transmembrane region" description="Helical" evidence="9">
    <location>
        <begin position="352"/>
        <end position="375"/>
    </location>
</feature>
<protein>
    <recommendedName>
        <fullName evidence="14">Transporter</fullName>
    </recommendedName>
</protein>
<accession>A0A7S3ZJR7</accession>
<comment type="function">
    <text evidence="7">Involved in cellular auxin homeostasis by regulating auxin metabolism. Regulates intracellular auxin accumulation at the endoplasmic reticulum and thus auxin availability for nuclear auxin signaling.</text>
</comment>
<dbReference type="Pfam" id="PF03547">
    <property type="entry name" value="Mem_trans"/>
    <property type="match status" value="1"/>
</dbReference>
<keyword evidence="6 9" id="KW-0472">Membrane</keyword>
<feature type="signal peptide" evidence="10">
    <location>
        <begin position="1"/>
        <end position="19"/>
    </location>
</feature>
<evidence type="ECO:0008006" key="14">
    <source>
        <dbReference type="Google" id="ProtNLM"/>
    </source>
</evidence>
<keyword evidence="13" id="KW-1185">Reference proteome</keyword>
<reference evidence="11" key="1">
    <citation type="submission" date="2021-01" db="EMBL/GenBank/DDBJ databases">
        <authorList>
            <person name="Corre E."/>
            <person name="Pelletier E."/>
            <person name="Niang G."/>
            <person name="Scheremetjew M."/>
            <person name="Finn R."/>
            <person name="Kale V."/>
            <person name="Holt S."/>
            <person name="Cochrane G."/>
            <person name="Meng A."/>
            <person name="Brown T."/>
            <person name="Cohen L."/>
        </authorList>
    </citation>
    <scope>NUCLEOTIDE SEQUENCE</scope>
    <source>
        <strain evidence="11">CCMP1756</strain>
    </source>
</reference>
<dbReference type="GO" id="GO:0016020">
    <property type="term" value="C:membrane"/>
    <property type="evidence" value="ECO:0007669"/>
    <property type="project" value="UniProtKB-SubCell"/>
</dbReference>
<evidence type="ECO:0000313" key="12">
    <source>
        <dbReference type="EMBL" id="CAH0376597.1"/>
    </source>
</evidence>
<dbReference type="InterPro" id="IPR045033">
    <property type="entry name" value="PILS1/3/4/5/7"/>
</dbReference>
<dbReference type="OrthoDB" id="191139at2759"/>
<dbReference type="EMBL" id="CAKKNE010000005">
    <property type="protein sequence ID" value="CAH0376597.1"/>
    <property type="molecule type" value="Genomic_DNA"/>
</dbReference>
<feature type="transmembrane region" description="Helical" evidence="9">
    <location>
        <begin position="387"/>
        <end position="408"/>
    </location>
</feature>
<keyword evidence="4 9" id="KW-0812">Transmembrane</keyword>
<dbReference type="InterPro" id="IPR004776">
    <property type="entry name" value="Mem_transp_PIN-like"/>
</dbReference>
<reference evidence="12" key="2">
    <citation type="submission" date="2021-11" db="EMBL/GenBank/DDBJ databases">
        <authorList>
            <consortium name="Genoscope - CEA"/>
            <person name="William W."/>
        </authorList>
    </citation>
    <scope>NUCLEOTIDE SEQUENCE</scope>
</reference>
<evidence type="ECO:0000256" key="10">
    <source>
        <dbReference type="SAM" id="SignalP"/>
    </source>
</evidence>
<dbReference type="GO" id="GO:0012505">
    <property type="term" value="C:endomembrane system"/>
    <property type="evidence" value="ECO:0007669"/>
    <property type="project" value="UniProtKB-SubCell"/>
</dbReference>
<evidence type="ECO:0000256" key="3">
    <source>
        <dbReference type="ARBA" id="ARBA00022448"/>
    </source>
</evidence>
<evidence type="ECO:0000313" key="11">
    <source>
        <dbReference type="EMBL" id="CAE0685490.1"/>
    </source>
</evidence>
<sequence>MRALQCVVRLALLAPLADALLAPPPRFTRRRGSALAAAPVAGASSKVFAAATGAVSRLVVTTALGAATVKANIVTPEQINGLAKVVYNFFLPCFLFTTLIRTVATYGLSPELLLLMPFAACAQIAIAFLVSRFLLVPLVGVKPRSAAARELTLSGSFGNPGVLPLLFFDALFAGARDASLLPRLVALTSFYLIGFTPAFWALGNAILADDDPDAACLVVSPDECEAETRVDRAKKALTALLKPPPVRAALGGLAVAACTPLRDALVGPNARLANVFAALTRFSGAYLPSASLVLAGSLIAGGGGDDDDAPPGLRRIVALCLHRFCLLPALGAGALFGLAKVGLFPAPRASPLVWFFLLTQFAMPPAQNTVVMFQLRDNPKGAKRQARTLLVVYAAAVAPLAFLFNAYLTACGLSV</sequence>
<dbReference type="EMBL" id="HBIW01001078">
    <property type="protein sequence ID" value="CAE0685490.1"/>
    <property type="molecule type" value="Transcribed_RNA"/>
</dbReference>
<evidence type="ECO:0000256" key="5">
    <source>
        <dbReference type="ARBA" id="ARBA00022989"/>
    </source>
</evidence>
<feature type="chain" id="PRO_5036212232" description="Transporter" evidence="10">
    <location>
        <begin position="20"/>
        <end position="415"/>
    </location>
</feature>
<name>A0A7S3ZJR7_9STRA</name>
<proteinExistence type="inferred from homology"/>
<comment type="similarity">
    <text evidence="8">Belongs to the auxin efflux carrier (TC 2.A.69.2) family.</text>
</comment>
<feature type="transmembrane region" description="Helical" evidence="9">
    <location>
        <begin position="324"/>
        <end position="346"/>
    </location>
</feature>
<evidence type="ECO:0000256" key="1">
    <source>
        <dbReference type="ARBA" id="ARBA00004141"/>
    </source>
</evidence>
<dbReference type="AlphaFoldDB" id="A0A7S3ZJR7"/>
<gene>
    <name evidence="11" type="ORF">PCAL00307_LOCUS924</name>
    <name evidence="12" type="ORF">PECAL_5P11970</name>
</gene>
<keyword evidence="5 9" id="KW-1133">Transmembrane helix</keyword>
<dbReference type="GO" id="GO:0055085">
    <property type="term" value="P:transmembrane transport"/>
    <property type="evidence" value="ECO:0007669"/>
    <property type="project" value="InterPro"/>
</dbReference>
<evidence type="ECO:0000256" key="4">
    <source>
        <dbReference type="ARBA" id="ARBA00022692"/>
    </source>
</evidence>
<comment type="subcellular location">
    <subcellularLocation>
        <location evidence="2">Endomembrane system</location>
    </subcellularLocation>
    <subcellularLocation>
        <location evidence="1">Membrane</location>
        <topology evidence="1">Multi-pass membrane protein</topology>
    </subcellularLocation>
</comment>
<dbReference type="PANTHER" id="PTHR31651:SF36">
    <property type="entry name" value="AUXIN EFFLUX CARRIER FAMILY PROTEIN"/>
    <property type="match status" value="1"/>
</dbReference>
<evidence type="ECO:0000256" key="8">
    <source>
        <dbReference type="ARBA" id="ARBA00025752"/>
    </source>
</evidence>
<feature type="transmembrane region" description="Helical" evidence="9">
    <location>
        <begin position="180"/>
        <end position="202"/>
    </location>
</feature>
<evidence type="ECO:0000313" key="13">
    <source>
        <dbReference type="Proteomes" id="UP000789595"/>
    </source>
</evidence>
<keyword evidence="10" id="KW-0732">Signal</keyword>
<evidence type="ECO:0000256" key="2">
    <source>
        <dbReference type="ARBA" id="ARBA00004308"/>
    </source>
</evidence>
<keyword evidence="3" id="KW-0813">Transport</keyword>
<dbReference type="Proteomes" id="UP000789595">
    <property type="component" value="Unassembled WGS sequence"/>
</dbReference>
<organism evidence="11">
    <name type="scientific">Pelagomonas calceolata</name>
    <dbReference type="NCBI Taxonomy" id="35677"/>
    <lineage>
        <taxon>Eukaryota</taxon>
        <taxon>Sar</taxon>
        <taxon>Stramenopiles</taxon>
        <taxon>Ochrophyta</taxon>
        <taxon>Pelagophyceae</taxon>
        <taxon>Pelagomonadales</taxon>
        <taxon>Pelagomonadaceae</taxon>
        <taxon>Pelagomonas</taxon>
    </lineage>
</organism>
<feature type="transmembrane region" description="Helical" evidence="9">
    <location>
        <begin position="85"/>
        <end position="108"/>
    </location>
</feature>
<evidence type="ECO:0000256" key="6">
    <source>
        <dbReference type="ARBA" id="ARBA00023136"/>
    </source>
</evidence>